<dbReference type="SUPFAM" id="SSF47413">
    <property type="entry name" value="lambda repressor-like DNA-binding domains"/>
    <property type="match status" value="1"/>
</dbReference>
<proteinExistence type="predicted"/>
<accession>A0A6N8JR59</accession>
<evidence type="ECO:0000313" key="2">
    <source>
        <dbReference type="EMBL" id="MVX61654.1"/>
    </source>
</evidence>
<dbReference type="OrthoDB" id="3176995at2"/>
<keyword evidence="3" id="KW-1185">Reference proteome</keyword>
<dbReference type="InterPro" id="IPR001387">
    <property type="entry name" value="Cro/C1-type_HTH"/>
</dbReference>
<dbReference type="AlphaFoldDB" id="A0A6N8JR59"/>
<dbReference type="SMART" id="SM00530">
    <property type="entry name" value="HTH_XRE"/>
    <property type="match status" value="1"/>
</dbReference>
<name>A0A6N8JR59_9ACTN</name>
<sequence length="94" mass="10664">MAKAKDDFDRYLERQLTDPEFRACWQADEAEFAARRAIIEARMESDMTQAQLAEASGIDQRVISRIETGNANPTVRTLGKLAQGFGKKLEIRFV</sequence>
<comment type="caution">
    <text evidence="2">The sequence shown here is derived from an EMBL/GenBank/DDBJ whole genome shotgun (WGS) entry which is preliminary data.</text>
</comment>
<dbReference type="Gene3D" id="1.10.260.40">
    <property type="entry name" value="lambda repressor-like DNA-binding domains"/>
    <property type="match status" value="1"/>
</dbReference>
<gene>
    <name evidence="2" type="ORF">GKZ27_09355</name>
</gene>
<feature type="domain" description="HTH cro/C1-type" evidence="1">
    <location>
        <begin position="38"/>
        <end position="92"/>
    </location>
</feature>
<dbReference type="Proteomes" id="UP000463388">
    <property type="component" value="Unassembled WGS sequence"/>
</dbReference>
<evidence type="ECO:0000259" key="1">
    <source>
        <dbReference type="PROSITE" id="PS50943"/>
    </source>
</evidence>
<dbReference type="EMBL" id="WSRR01000027">
    <property type="protein sequence ID" value="MVX61654.1"/>
    <property type="molecule type" value="Genomic_DNA"/>
</dbReference>
<dbReference type="PROSITE" id="PS50943">
    <property type="entry name" value="HTH_CROC1"/>
    <property type="match status" value="1"/>
</dbReference>
<evidence type="ECO:0000313" key="3">
    <source>
        <dbReference type="Proteomes" id="UP000463388"/>
    </source>
</evidence>
<dbReference type="Pfam" id="PF01381">
    <property type="entry name" value="HTH_3"/>
    <property type="match status" value="1"/>
</dbReference>
<dbReference type="GO" id="GO:0003677">
    <property type="term" value="F:DNA binding"/>
    <property type="evidence" value="ECO:0007669"/>
    <property type="project" value="InterPro"/>
</dbReference>
<dbReference type="CDD" id="cd00093">
    <property type="entry name" value="HTH_XRE"/>
    <property type="match status" value="1"/>
</dbReference>
<dbReference type="RefSeq" id="WP_035021338.1">
    <property type="nucleotide sequence ID" value="NZ_JANJZH010000004.1"/>
</dbReference>
<dbReference type="InterPro" id="IPR010982">
    <property type="entry name" value="Lambda_DNA-bd_dom_sf"/>
</dbReference>
<protein>
    <submittedName>
        <fullName evidence="2">Helix-turn-helix domain-containing protein</fullName>
    </submittedName>
</protein>
<reference evidence="2 3" key="1">
    <citation type="submission" date="2019-12" db="EMBL/GenBank/DDBJ databases">
        <title>Microbes associate with the intestines of laboratory mice.</title>
        <authorList>
            <person name="Navarre W."/>
            <person name="Wong E."/>
        </authorList>
    </citation>
    <scope>NUCLEOTIDE SEQUENCE [LARGE SCALE GENOMIC DNA]</scope>
    <source>
        <strain evidence="2 3">NM66_B29</strain>
    </source>
</reference>
<organism evidence="2 3">
    <name type="scientific">Adlercreutzia mucosicola</name>
    <dbReference type="NCBI Taxonomy" id="580026"/>
    <lineage>
        <taxon>Bacteria</taxon>
        <taxon>Bacillati</taxon>
        <taxon>Actinomycetota</taxon>
        <taxon>Coriobacteriia</taxon>
        <taxon>Eggerthellales</taxon>
        <taxon>Eggerthellaceae</taxon>
        <taxon>Adlercreutzia</taxon>
    </lineage>
</organism>